<dbReference type="InterPro" id="IPR005822">
    <property type="entry name" value="Ribosomal_uL13"/>
</dbReference>
<dbReference type="STRING" id="1802579.A2310_06285"/>
<evidence type="ECO:0000256" key="6">
    <source>
        <dbReference type="RuleBase" id="RU003878"/>
    </source>
</evidence>
<comment type="caution">
    <text evidence="7">The sequence shown here is derived from an EMBL/GenBank/DDBJ whole genome shotgun (WGS) entry which is preliminary data.</text>
</comment>
<organism evidence="7 8">
    <name type="scientific">candidate division WOR-1 bacterium RIFOXYB2_FULL_37_13</name>
    <dbReference type="NCBI Taxonomy" id="1802579"/>
    <lineage>
        <taxon>Bacteria</taxon>
        <taxon>Bacillati</taxon>
        <taxon>Saganbacteria</taxon>
    </lineage>
</organism>
<dbReference type="AlphaFoldDB" id="A0A1F4SRX0"/>
<dbReference type="Proteomes" id="UP000178417">
    <property type="component" value="Unassembled WGS sequence"/>
</dbReference>
<evidence type="ECO:0000256" key="2">
    <source>
        <dbReference type="ARBA" id="ARBA00022980"/>
    </source>
</evidence>
<comment type="similarity">
    <text evidence="1 4 5">Belongs to the universal ribosomal protein uL13 family.</text>
</comment>
<dbReference type="GO" id="GO:0006412">
    <property type="term" value="P:translation"/>
    <property type="evidence" value="ECO:0007669"/>
    <property type="project" value="UniProtKB-UniRule"/>
</dbReference>
<comment type="function">
    <text evidence="4 6">This protein is one of the early assembly proteins of the 50S ribosomal subunit, although it is not seen to bind rRNA by itself. It is important during the early stages of 50S assembly.</text>
</comment>
<evidence type="ECO:0000256" key="5">
    <source>
        <dbReference type="RuleBase" id="RU003877"/>
    </source>
</evidence>
<sequence>MKKGKTFSAKEKDIKRETYVVDVKDKILGRIAARIATVLRGKHKPIFTPHVDVGDNIIVINAKDIKVTGKKEEKKMYFSHSGYPGGAKLLAFKDVMARDPRRLLTFAVKGMLPKGPLGRRMIKKMTVYPGYKEISGKPLDI</sequence>
<dbReference type="Gene3D" id="3.90.1180.10">
    <property type="entry name" value="Ribosomal protein L13"/>
    <property type="match status" value="1"/>
</dbReference>
<dbReference type="PIRSF" id="PIRSF002181">
    <property type="entry name" value="Ribosomal_L13"/>
    <property type="match status" value="1"/>
</dbReference>
<protein>
    <recommendedName>
        <fullName evidence="4">Large ribosomal subunit protein uL13</fullName>
    </recommendedName>
</protein>
<dbReference type="CDD" id="cd00392">
    <property type="entry name" value="Ribosomal_L13"/>
    <property type="match status" value="1"/>
</dbReference>
<evidence type="ECO:0000256" key="4">
    <source>
        <dbReference type="HAMAP-Rule" id="MF_01366"/>
    </source>
</evidence>
<dbReference type="GO" id="GO:0003735">
    <property type="term" value="F:structural constituent of ribosome"/>
    <property type="evidence" value="ECO:0007669"/>
    <property type="project" value="InterPro"/>
</dbReference>
<proteinExistence type="inferred from homology"/>
<keyword evidence="2 4" id="KW-0689">Ribosomal protein</keyword>
<dbReference type="SUPFAM" id="SSF52161">
    <property type="entry name" value="Ribosomal protein L13"/>
    <property type="match status" value="1"/>
</dbReference>
<dbReference type="GO" id="GO:0022625">
    <property type="term" value="C:cytosolic large ribosomal subunit"/>
    <property type="evidence" value="ECO:0007669"/>
    <property type="project" value="TreeGrafter"/>
</dbReference>
<evidence type="ECO:0000256" key="1">
    <source>
        <dbReference type="ARBA" id="ARBA00006227"/>
    </source>
</evidence>
<gene>
    <name evidence="4 6" type="primary">rplM</name>
    <name evidence="7" type="ORF">A2310_06285</name>
</gene>
<dbReference type="GO" id="GO:0017148">
    <property type="term" value="P:negative regulation of translation"/>
    <property type="evidence" value="ECO:0007669"/>
    <property type="project" value="TreeGrafter"/>
</dbReference>
<dbReference type="GO" id="GO:0003729">
    <property type="term" value="F:mRNA binding"/>
    <property type="evidence" value="ECO:0007669"/>
    <property type="project" value="TreeGrafter"/>
</dbReference>
<dbReference type="HAMAP" id="MF_01366">
    <property type="entry name" value="Ribosomal_uL13"/>
    <property type="match status" value="1"/>
</dbReference>
<dbReference type="InterPro" id="IPR036899">
    <property type="entry name" value="Ribosomal_uL13_sf"/>
</dbReference>
<evidence type="ECO:0000313" key="8">
    <source>
        <dbReference type="Proteomes" id="UP000178417"/>
    </source>
</evidence>
<dbReference type="EMBL" id="MEUB01000020">
    <property type="protein sequence ID" value="OGC23201.1"/>
    <property type="molecule type" value="Genomic_DNA"/>
</dbReference>
<name>A0A1F4SRX0_UNCSA</name>
<dbReference type="NCBIfam" id="TIGR01066">
    <property type="entry name" value="rplM_bact"/>
    <property type="match status" value="1"/>
</dbReference>
<keyword evidence="3 4" id="KW-0687">Ribonucleoprotein</keyword>
<accession>A0A1F4SRX0</accession>
<reference evidence="7 8" key="1">
    <citation type="journal article" date="2016" name="Nat. Commun.">
        <title>Thousands of microbial genomes shed light on interconnected biogeochemical processes in an aquifer system.</title>
        <authorList>
            <person name="Anantharaman K."/>
            <person name="Brown C.T."/>
            <person name="Hug L.A."/>
            <person name="Sharon I."/>
            <person name="Castelle C.J."/>
            <person name="Probst A.J."/>
            <person name="Thomas B.C."/>
            <person name="Singh A."/>
            <person name="Wilkins M.J."/>
            <person name="Karaoz U."/>
            <person name="Brodie E.L."/>
            <person name="Williams K.H."/>
            <person name="Hubbard S.S."/>
            <person name="Banfield J.F."/>
        </authorList>
    </citation>
    <scope>NUCLEOTIDE SEQUENCE [LARGE SCALE GENOMIC DNA]</scope>
</reference>
<evidence type="ECO:0000313" key="7">
    <source>
        <dbReference type="EMBL" id="OGC23201.1"/>
    </source>
</evidence>
<dbReference type="InterPro" id="IPR005823">
    <property type="entry name" value="Ribosomal_uL13_bac-type"/>
</dbReference>
<dbReference type="PROSITE" id="PS00783">
    <property type="entry name" value="RIBOSOMAL_L13"/>
    <property type="match status" value="1"/>
</dbReference>
<dbReference type="PANTHER" id="PTHR11545">
    <property type="entry name" value="RIBOSOMAL PROTEIN L13"/>
    <property type="match status" value="1"/>
</dbReference>
<evidence type="ECO:0000256" key="3">
    <source>
        <dbReference type="ARBA" id="ARBA00023274"/>
    </source>
</evidence>
<dbReference type="Pfam" id="PF00572">
    <property type="entry name" value="Ribosomal_L13"/>
    <property type="match status" value="1"/>
</dbReference>
<dbReference type="InterPro" id="IPR023563">
    <property type="entry name" value="Ribosomal_uL13_CS"/>
</dbReference>
<comment type="subunit">
    <text evidence="4">Part of the 50S ribosomal subunit.</text>
</comment>
<dbReference type="PANTHER" id="PTHR11545:SF2">
    <property type="entry name" value="LARGE RIBOSOMAL SUBUNIT PROTEIN UL13M"/>
    <property type="match status" value="1"/>
</dbReference>